<dbReference type="Pfam" id="PF00324">
    <property type="entry name" value="AA_permease"/>
    <property type="match status" value="1"/>
</dbReference>
<feature type="transmembrane region" description="Helical" evidence="8">
    <location>
        <begin position="255"/>
        <end position="276"/>
    </location>
</feature>
<feature type="transmembrane region" description="Helical" evidence="8">
    <location>
        <begin position="61"/>
        <end position="86"/>
    </location>
</feature>
<feature type="transmembrane region" description="Helical" evidence="8">
    <location>
        <begin position="421"/>
        <end position="439"/>
    </location>
</feature>
<dbReference type="GeneID" id="82888478"/>
<evidence type="ECO:0000256" key="6">
    <source>
        <dbReference type="ARBA" id="ARBA00022989"/>
    </source>
</evidence>
<keyword evidence="6 8" id="KW-1133">Transmembrane helix</keyword>
<feature type="transmembrane region" description="Helical" evidence="8">
    <location>
        <begin position="98"/>
        <end position="118"/>
    </location>
</feature>
<comment type="similarity">
    <text evidence="2">Belongs to the amino acid-polyamine-organocation (APC) superfamily. Amino acid transporter (AAT) (TC 2.A.3.1) family.</text>
</comment>
<keyword evidence="5" id="KW-0029">Amino-acid transport</keyword>
<dbReference type="Gene3D" id="1.20.1740.10">
    <property type="entry name" value="Amino acid/polyamine transporter I"/>
    <property type="match status" value="1"/>
</dbReference>
<evidence type="ECO:0000256" key="8">
    <source>
        <dbReference type="SAM" id="Phobius"/>
    </source>
</evidence>
<sequence>MSDTAATAAGTTTDPTTATGLKRTMEQRHLVMIALGGVIGSGLFVSSGYTIGEAGPLGAVLAYVLGALVAWMVMCCLGELAVAYPVSGGFHIYASRNLGQAWGFATAWLYWLCWAVALGSEFTASGILMQRWFPGISVWVWCLVFGILLFTLNAVSARVFGETEFWLSLIKVVAVLALIIVGAATIVGINPVADGPTPGLGNFDTDAGLFPAGFGGMLVVTLGVFYAFSGTELIGVAAGEAKNPEKVIPKAIRTAVIRLTVFFVGAILVIAALVPYEDAGLDESPFVTVFDIAGISGMGDVMNFVIIAALLSAGNSGLFSCTRMLHSMAAEGQAPKAFLRTTKRGIPMLALCVSMVGGVASLLSSEIAPSSLYMILVSIAGFAVVAVWIAIAASQLSFRRRFLAAGGEIAGLHYRAPASRVLAWLSIIALVASLIGVGFDADQREALTVGFPFTVICLVYYRWRHGAGCFTPQGQDAELDAAVTASSRK</sequence>
<proteinExistence type="inferred from homology"/>
<dbReference type="GO" id="GO:0055085">
    <property type="term" value="P:transmembrane transport"/>
    <property type="evidence" value="ECO:0007669"/>
    <property type="project" value="InterPro"/>
</dbReference>
<evidence type="ECO:0000313" key="10">
    <source>
        <dbReference type="EMBL" id="GEC87064.1"/>
    </source>
</evidence>
<evidence type="ECO:0000313" key="13">
    <source>
        <dbReference type="Proteomes" id="UP000319986"/>
    </source>
</evidence>
<reference evidence="11 12" key="1">
    <citation type="journal article" date="2018" name="Nat. Biotechnol.">
        <title>A standardized bacterial taxonomy based on genome phylogeny substantially revises the tree of life.</title>
        <authorList>
            <person name="Parks D.H."/>
            <person name="Chuvochina M."/>
            <person name="Waite D.W."/>
            <person name="Rinke C."/>
            <person name="Skarshewski A."/>
            <person name="Chaumeil P.A."/>
            <person name="Hugenholtz P."/>
        </authorList>
    </citation>
    <scope>NUCLEOTIDE SEQUENCE [LARGE SCALE GENOMIC DNA]</scope>
    <source>
        <strain evidence="11">UBA9851</strain>
    </source>
</reference>
<dbReference type="FunFam" id="1.20.1740.10:FF:000001">
    <property type="entry name" value="Amino acid permease"/>
    <property type="match status" value="1"/>
</dbReference>
<feature type="transmembrane region" description="Helical" evidence="8">
    <location>
        <begin position="346"/>
        <end position="365"/>
    </location>
</feature>
<keyword evidence="4 8" id="KW-0812">Transmembrane</keyword>
<dbReference type="Proteomes" id="UP000260925">
    <property type="component" value="Unassembled WGS sequence"/>
</dbReference>
<dbReference type="GO" id="GO:0006865">
    <property type="term" value="P:amino acid transport"/>
    <property type="evidence" value="ECO:0007669"/>
    <property type="project" value="UniProtKB-KW"/>
</dbReference>
<feature type="transmembrane region" description="Helical" evidence="8">
    <location>
        <begin position="445"/>
        <end position="463"/>
    </location>
</feature>
<feature type="transmembrane region" description="Helical" evidence="8">
    <location>
        <begin position="371"/>
        <end position="393"/>
    </location>
</feature>
<evidence type="ECO:0000256" key="7">
    <source>
        <dbReference type="ARBA" id="ARBA00023136"/>
    </source>
</evidence>
<feature type="transmembrane region" description="Helical" evidence="8">
    <location>
        <begin position="209"/>
        <end position="234"/>
    </location>
</feature>
<dbReference type="EMBL" id="DMDD01000208">
    <property type="protein sequence ID" value="HAF72914.1"/>
    <property type="molecule type" value="Genomic_DNA"/>
</dbReference>
<dbReference type="PIRSF" id="PIRSF006060">
    <property type="entry name" value="AA_transporter"/>
    <property type="match status" value="1"/>
</dbReference>
<feature type="transmembrane region" description="Helical" evidence="8">
    <location>
        <begin position="169"/>
        <end position="189"/>
    </location>
</feature>
<feature type="transmembrane region" description="Helical" evidence="8">
    <location>
        <begin position="30"/>
        <end position="49"/>
    </location>
</feature>
<evidence type="ECO:0000256" key="3">
    <source>
        <dbReference type="ARBA" id="ARBA00022448"/>
    </source>
</evidence>
<comment type="caution">
    <text evidence="11">The sequence shown here is derived from an EMBL/GenBank/DDBJ whole genome shotgun (WGS) entry which is preliminary data.</text>
</comment>
<feature type="domain" description="Amino acid permease/ SLC12A" evidence="9">
    <location>
        <begin position="29"/>
        <end position="444"/>
    </location>
</feature>
<keyword evidence="3" id="KW-0813">Transport</keyword>
<evidence type="ECO:0000256" key="5">
    <source>
        <dbReference type="ARBA" id="ARBA00022970"/>
    </source>
</evidence>
<dbReference type="Proteomes" id="UP000319986">
    <property type="component" value="Unassembled WGS sequence"/>
</dbReference>
<dbReference type="PANTHER" id="PTHR43495:SF5">
    <property type="entry name" value="GAMMA-AMINOBUTYRIC ACID PERMEASE"/>
    <property type="match status" value="1"/>
</dbReference>
<dbReference type="PANTHER" id="PTHR43495">
    <property type="entry name" value="GABA PERMEASE"/>
    <property type="match status" value="1"/>
</dbReference>
<evidence type="ECO:0000259" key="9">
    <source>
        <dbReference type="Pfam" id="PF00324"/>
    </source>
</evidence>
<dbReference type="InterPro" id="IPR004841">
    <property type="entry name" value="AA-permease/SLC12A_dom"/>
</dbReference>
<reference evidence="10 13" key="2">
    <citation type="submission" date="2019-06" db="EMBL/GenBank/DDBJ databases">
        <title>Whole genome shotgun sequence of Corynebacterium variabile NBRC 15286.</title>
        <authorList>
            <person name="Hosoyama A."/>
            <person name="Uohara A."/>
            <person name="Ohji S."/>
            <person name="Ichikawa N."/>
        </authorList>
    </citation>
    <scope>NUCLEOTIDE SEQUENCE [LARGE SCALE GENOMIC DNA]</scope>
    <source>
        <strain evidence="10 13">NBRC 15286</strain>
    </source>
</reference>
<organism evidence="11 12">
    <name type="scientific">Corynebacterium variabile</name>
    <dbReference type="NCBI Taxonomy" id="1727"/>
    <lineage>
        <taxon>Bacteria</taxon>
        <taxon>Bacillati</taxon>
        <taxon>Actinomycetota</taxon>
        <taxon>Actinomycetes</taxon>
        <taxon>Mycobacteriales</taxon>
        <taxon>Corynebacteriaceae</taxon>
        <taxon>Corynebacterium</taxon>
    </lineage>
</organism>
<dbReference type="PROSITE" id="PS00218">
    <property type="entry name" value="AMINO_ACID_PERMEASE_1"/>
    <property type="match status" value="1"/>
</dbReference>
<evidence type="ECO:0000313" key="12">
    <source>
        <dbReference type="Proteomes" id="UP000260925"/>
    </source>
</evidence>
<dbReference type="InterPro" id="IPR004840">
    <property type="entry name" value="Amino_acid_permease_CS"/>
</dbReference>
<dbReference type="GO" id="GO:0016020">
    <property type="term" value="C:membrane"/>
    <property type="evidence" value="ECO:0007669"/>
    <property type="project" value="UniProtKB-SubCell"/>
</dbReference>
<protein>
    <submittedName>
        <fullName evidence="11">S-methylmethionine permease</fullName>
    </submittedName>
</protein>
<evidence type="ECO:0000256" key="2">
    <source>
        <dbReference type="ARBA" id="ARBA00008583"/>
    </source>
</evidence>
<feature type="transmembrane region" description="Helical" evidence="8">
    <location>
        <begin position="138"/>
        <end position="157"/>
    </location>
</feature>
<evidence type="ECO:0000256" key="4">
    <source>
        <dbReference type="ARBA" id="ARBA00022692"/>
    </source>
</evidence>
<dbReference type="RefSeq" id="WP_141330930.1">
    <property type="nucleotide sequence ID" value="NZ_BJNT01000019.1"/>
</dbReference>
<dbReference type="AlphaFoldDB" id="A0A3B9QW54"/>
<dbReference type="EMBL" id="BJNT01000019">
    <property type="protein sequence ID" value="GEC87064.1"/>
    <property type="molecule type" value="Genomic_DNA"/>
</dbReference>
<evidence type="ECO:0000313" key="11">
    <source>
        <dbReference type="EMBL" id="HAF72914.1"/>
    </source>
</evidence>
<name>A0A3B9QW54_9CORY</name>
<keyword evidence="7 8" id="KW-0472">Membrane</keyword>
<accession>A0A3B9QW54</accession>
<gene>
    <name evidence="10" type="ORF">CVA01_23780</name>
    <name evidence="11" type="ORF">DCL06_08805</name>
</gene>
<comment type="subcellular location">
    <subcellularLocation>
        <location evidence="1">Membrane</location>
        <topology evidence="1">Multi-pass membrane protein</topology>
    </subcellularLocation>
</comment>
<evidence type="ECO:0000256" key="1">
    <source>
        <dbReference type="ARBA" id="ARBA00004141"/>
    </source>
</evidence>